<dbReference type="EMBL" id="JAWJWE010000036">
    <property type="protein sequence ID" value="KAK6628862.1"/>
    <property type="molecule type" value="Genomic_DNA"/>
</dbReference>
<gene>
    <name evidence="2" type="ORF">RUM43_002678</name>
</gene>
<protein>
    <submittedName>
        <fullName evidence="2">Uncharacterized protein</fullName>
    </submittedName>
</protein>
<proteinExistence type="predicted"/>
<comment type="caution">
    <text evidence="2">The sequence shown here is derived from an EMBL/GenBank/DDBJ whole genome shotgun (WGS) entry which is preliminary data.</text>
</comment>
<keyword evidence="1" id="KW-0732">Signal</keyword>
<dbReference type="Proteomes" id="UP001372834">
    <property type="component" value="Unassembled WGS sequence"/>
</dbReference>
<feature type="signal peptide" evidence="1">
    <location>
        <begin position="1"/>
        <end position="20"/>
    </location>
</feature>
<evidence type="ECO:0000313" key="3">
    <source>
        <dbReference type="Proteomes" id="UP001372834"/>
    </source>
</evidence>
<name>A0AAN8PEA0_POLSC</name>
<dbReference type="AlphaFoldDB" id="A0AAN8PEA0"/>
<reference evidence="2 3" key="1">
    <citation type="submission" date="2023-10" db="EMBL/GenBank/DDBJ databases">
        <title>Genomes of two closely related lineages of the louse Polyplax serrata with different host specificities.</title>
        <authorList>
            <person name="Martinu J."/>
            <person name="Tarabai H."/>
            <person name="Stefka J."/>
            <person name="Hypsa V."/>
        </authorList>
    </citation>
    <scope>NUCLEOTIDE SEQUENCE [LARGE SCALE GENOMIC DNA]</scope>
    <source>
        <strain evidence="2">HR10_N</strain>
    </source>
</reference>
<accession>A0AAN8PEA0</accession>
<organism evidence="2 3">
    <name type="scientific">Polyplax serrata</name>
    <name type="common">Common mouse louse</name>
    <dbReference type="NCBI Taxonomy" id="468196"/>
    <lineage>
        <taxon>Eukaryota</taxon>
        <taxon>Metazoa</taxon>
        <taxon>Ecdysozoa</taxon>
        <taxon>Arthropoda</taxon>
        <taxon>Hexapoda</taxon>
        <taxon>Insecta</taxon>
        <taxon>Pterygota</taxon>
        <taxon>Neoptera</taxon>
        <taxon>Paraneoptera</taxon>
        <taxon>Psocodea</taxon>
        <taxon>Troctomorpha</taxon>
        <taxon>Phthiraptera</taxon>
        <taxon>Anoplura</taxon>
        <taxon>Polyplacidae</taxon>
        <taxon>Polyplax</taxon>
    </lineage>
</organism>
<feature type="chain" id="PRO_5043052912" evidence="1">
    <location>
        <begin position="21"/>
        <end position="97"/>
    </location>
</feature>
<evidence type="ECO:0000256" key="1">
    <source>
        <dbReference type="SAM" id="SignalP"/>
    </source>
</evidence>
<feature type="non-terminal residue" evidence="2">
    <location>
        <position position="97"/>
    </location>
</feature>
<sequence length="97" mass="11417">MCSSEDGFCLFLWCYKVVLSLSPGREHYTEYQEQCKFQASPDTISEKVWEQTMRNDNLHKINFEEFAKSLPDYSTENGNVYILCSQTFMKILPELLK</sequence>
<evidence type="ECO:0000313" key="2">
    <source>
        <dbReference type="EMBL" id="KAK6628862.1"/>
    </source>
</evidence>